<sequence length="299" mass="34512">MQELSASLSHEFKSDTSSDNSRILYFNSNHDPDFYLGMVITVRDQKKFCKGKVQNGDFTFDVVNLKQADKILEFNYFIINKESGLGLYQHYHQSCAPRILGKMLKDLSATYSRSCGDAYIAAEEARKGTTFSESKKSKLRRPYRSTLNFSILVRQENLEQMLKEYKKIKSFEFEYATLNLDLKKATPLANHVLKKKEVLRFHTPNDVLGLAAAISGFIKNNPLSSGRVKVENEHGDEFPLRIFDMPDYFAVYDFDDLADKLSNIKASEFFNSELVKLLRETFEDEQYSHLFQMKVCNES</sequence>
<dbReference type="AlphaFoldDB" id="A0AAX1QUQ8"/>
<protein>
    <recommendedName>
        <fullName evidence="3">DUF3037 domain-containing protein</fullName>
    </recommendedName>
</protein>
<organism evidence="1 2">
    <name type="scientific">Vibrio paracholerae</name>
    <dbReference type="NCBI Taxonomy" id="650003"/>
    <lineage>
        <taxon>Bacteria</taxon>
        <taxon>Pseudomonadati</taxon>
        <taxon>Pseudomonadota</taxon>
        <taxon>Gammaproteobacteria</taxon>
        <taxon>Vibrionales</taxon>
        <taxon>Vibrionaceae</taxon>
        <taxon>Vibrio</taxon>
    </lineage>
</organism>
<proteinExistence type="predicted"/>
<evidence type="ECO:0008006" key="3">
    <source>
        <dbReference type="Google" id="ProtNLM"/>
    </source>
</evidence>
<comment type="caution">
    <text evidence="1">The sequence shown here is derived from an EMBL/GenBank/DDBJ whole genome shotgun (WGS) entry which is preliminary data.</text>
</comment>
<evidence type="ECO:0000313" key="1">
    <source>
        <dbReference type="EMBL" id="RBM83385.1"/>
    </source>
</evidence>
<evidence type="ECO:0000313" key="2">
    <source>
        <dbReference type="Proteomes" id="UP000252427"/>
    </source>
</evidence>
<accession>A0AAX1QUQ8</accession>
<reference evidence="1 2" key="1">
    <citation type="submission" date="2018-06" db="EMBL/GenBank/DDBJ databases">
        <title>Draft genome sequences of nine Vibrio sp. clinical isolates from across the United States representing the closest known relative of Vibrio cholerae.</title>
        <authorList>
            <person name="Islam M.T."/>
            <person name="Liang K."/>
            <person name="Im M.S."/>
            <person name="Winkjer J."/>
            <person name="Busby S."/>
            <person name="Batra D."/>
            <person name="Rowe L."/>
            <person name="Tarr C.L."/>
            <person name="Boucher Y."/>
        </authorList>
    </citation>
    <scope>NUCLEOTIDE SEQUENCE [LARGE SCALE GENOMIC DNA]</scope>
    <source>
        <strain evidence="1 2">2016V-1114</strain>
    </source>
</reference>
<gene>
    <name evidence="1" type="ORF">DLR70_06545</name>
</gene>
<name>A0AAX1QUQ8_9VIBR</name>
<dbReference type="EMBL" id="QKKS01000010">
    <property type="protein sequence ID" value="RBM83385.1"/>
    <property type="molecule type" value="Genomic_DNA"/>
</dbReference>
<dbReference type="Proteomes" id="UP000252427">
    <property type="component" value="Unassembled WGS sequence"/>
</dbReference>